<reference evidence="2" key="1">
    <citation type="submission" date="2022-11" db="EMBL/GenBank/DDBJ databases">
        <title>Genome Sequence of Cubamyces cubensis.</title>
        <authorList>
            <person name="Buettner E."/>
        </authorList>
    </citation>
    <scope>NUCLEOTIDE SEQUENCE</scope>
    <source>
        <strain evidence="2">MPL-01</strain>
    </source>
</reference>
<feature type="compositionally biased region" description="Low complexity" evidence="1">
    <location>
        <begin position="152"/>
        <end position="172"/>
    </location>
</feature>
<evidence type="ECO:0000256" key="1">
    <source>
        <dbReference type="SAM" id="MobiDB-lite"/>
    </source>
</evidence>
<feature type="compositionally biased region" description="Pro residues" evidence="1">
    <location>
        <begin position="595"/>
        <end position="613"/>
    </location>
</feature>
<feature type="compositionally biased region" description="Basic residues" evidence="1">
    <location>
        <begin position="422"/>
        <end position="436"/>
    </location>
</feature>
<feature type="region of interest" description="Disordered" evidence="1">
    <location>
        <begin position="1"/>
        <end position="78"/>
    </location>
</feature>
<feature type="compositionally biased region" description="Acidic residues" evidence="1">
    <location>
        <begin position="408"/>
        <end position="418"/>
    </location>
</feature>
<feature type="region of interest" description="Disordered" evidence="1">
    <location>
        <begin position="527"/>
        <end position="550"/>
    </location>
</feature>
<feature type="region of interest" description="Disordered" evidence="1">
    <location>
        <begin position="595"/>
        <end position="625"/>
    </location>
</feature>
<protein>
    <submittedName>
        <fullName evidence="2">Uncharacterized protein</fullName>
    </submittedName>
</protein>
<evidence type="ECO:0000313" key="3">
    <source>
        <dbReference type="Proteomes" id="UP001215151"/>
    </source>
</evidence>
<name>A0AAD7TK17_9APHY</name>
<organism evidence="2 3">
    <name type="scientific">Trametes cubensis</name>
    <dbReference type="NCBI Taxonomy" id="1111947"/>
    <lineage>
        <taxon>Eukaryota</taxon>
        <taxon>Fungi</taxon>
        <taxon>Dikarya</taxon>
        <taxon>Basidiomycota</taxon>
        <taxon>Agaricomycotina</taxon>
        <taxon>Agaricomycetes</taxon>
        <taxon>Polyporales</taxon>
        <taxon>Polyporaceae</taxon>
        <taxon>Trametes</taxon>
    </lineage>
</organism>
<feature type="compositionally biased region" description="Polar residues" evidence="1">
    <location>
        <begin position="1"/>
        <end position="10"/>
    </location>
</feature>
<comment type="caution">
    <text evidence="2">The sequence shown here is derived from an EMBL/GenBank/DDBJ whole genome shotgun (WGS) entry which is preliminary data.</text>
</comment>
<evidence type="ECO:0000313" key="2">
    <source>
        <dbReference type="EMBL" id="KAJ8463600.1"/>
    </source>
</evidence>
<proteinExistence type="predicted"/>
<keyword evidence="3" id="KW-1185">Reference proteome</keyword>
<feature type="compositionally biased region" description="Polar residues" evidence="1">
    <location>
        <begin position="529"/>
        <end position="550"/>
    </location>
</feature>
<dbReference type="EMBL" id="JAPEVG010000382">
    <property type="protein sequence ID" value="KAJ8463600.1"/>
    <property type="molecule type" value="Genomic_DNA"/>
</dbReference>
<sequence length="625" mass="67605">MAVLRSQRNAPDNADGDPGLTAAESDSLQAAPRGLEEVPLELGTDNQLKDRWSPFSGIHDINGEYVPEQENPGPAPQEVKKLSFSDIISDLGESEADSDGGAEEALAHLMTIPKPSSAGLKITVPPLSKAMKSKQKKQQNTSTLARERKLSPQKAAQAAKAKLKASMASGKARASKANAGSLSKQLARSRKSSAEKPDFNAVISALSRSWDDSDDDEGDLPLSKHPKTVKSSTIQNVKVTVLTKWSVLAYVEIEMPPKTVQKTPRSQKKLEQQEPQFSGPITITHMTTWPELLDMIAEAALTSKENLVVSSLSWKFAPSADRRSHGPSAKTRLPMTSAVGYKAFVDEGVQGTRAACNFIFCMAKPRDPSPDGAHLSASALHPRATKKSNRLEPAAVLEDASDAGHESEPDDSNASDDDNGAKPKKGKGKAKPKASKKQTLDQSLLPITTKLKEKHPVGRCAVHPGVRCYFYGKKGWHFELDKNRLQVWAHAIDRGEDGVSYSKPPMGSIFFSEHHTLKVPRAMLEAQRNGHSNTSSSLQHPAASSYTAGPSTLPYTQGMMHPSSPMPPYPFYYHSMPPPPSYPMMTPMPVYPPPYGIPHGYQPPPSPFRPDGPFPNAAGPASDSD</sequence>
<dbReference type="Proteomes" id="UP001215151">
    <property type="component" value="Unassembled WGS sequence"/>
</dbReference>
<feature type="region of interest" description="Disordered" evidence="1">
    <location>
        <begin position="370"/>
        <end position="444"/>
    </location>
</feature>
<feature type="region of interest" description="Disordered" evidence="1">
    <location>
        <begin position="116"/>
        <end position="194"/>
    </location>
</feature>
<accession>A0AAD7TK17</accession>
<dbReference type="AlphaFoldDB" id="A0AAD7TK17"/>
<gene>
    <name evidence="2" type="ORF">ONZ51_g10148</name>
</gene>